<evidence type="ECO:0000256" key="7">
    <source>
        <dbReference type="SAM" id="MobiDB-lite"/>
    </source>
</evidence>
<evidence type="ECO:0000259" key="8">
    <source>
        <dbReference type="PROSITE" id="PS51059"/>
    </source>
</evidence>
<dbReference type="InterPro" id="IPR023801">
    <property type="entry name" value="His_deacetylse_dom"/>
</dbReference>
<feature type="non-terminal residue" evidence="9">
    <location>
        <position position="1"/>
    </location>
</feature>
<evidence type="ECO:0000256" key="2">
    <source>
        <dbReference type="ARBA" id="ARBA00022676"/>
    </source>
</evidence>
<evidence type="ECO:0000256" key="1">
    <source>
        <dbReference type="ARBA" id="ARBA00004123"/>
    </source>
</evidence>
<dbReference type="EC" id="2.4.2.-" evidence="6"/>
<dbReference type="Gene3D" id="3.90.228.10">
    <property type="match status" value="1"/>
</dbReference>
<dbReference type="InterPro" id="IPR004345">
    <property type="entry name" value="TB2_DP1_HVA22"/>
</dbReference>
<accession>A0A816YGX1</accession>
<feature type="compositionally biased region" description="Polar residues" evidence="7">
    <location>
        <begin position="241"/>
        <end position="257"/>
    </location>
</feature>
<dbReference type="SUPFAM" id="SSF56399">
    <property type="entry name" value="ADP-ribosylation"/>
    <property type="match status" value="1"/>
</dbReference>
<dbReference type="InterPro" id="IPR000286">
    <property type="entry name" value="HDACs"/>
</dbReference>
<keyword evidence="3 6" id="KW-0808">Transferase</keyword>
<proteinExistence type="predicted"/>
<dbReference type="PANTHER" id="PTHR14453">
    <property type="entry name" value="PARP/ZINC FINGER CCCH TYPE DOMAIN CONTAINING PROTEIN"/>
    <property type="match status" value="1"/>
</dbReference>
<dbReference type="GO" id="GO:0010629">
    <property type="term" value="P:negative regulation of gene expression"/>
    <property type="evidence" value="ECO:0007669"/>
    <property type="project" value="TreeGrafter"/>
</dbReference>
<dbReference type="Proteomes" id="UP000663856">
    <property type="component" value="Unassembled WGS sequence"/>
</dbReference>
<dbReference type="EMBL" id="CAJNRF010014649">
    <property type="protein sequence ID" value="CAF2158786.1"/>
    <property type="molecule type" value="Genomic_DNA"/>
</dbReference>
<dbReference type="Pfam" id="PF00850">
    <property type="entry name" value="Hist_deacetyl"/>
    <property type="match status" value="1"/>
</dbReference>
<organism evidence="9 10">
    <name type="scientific">Rotaria magnacalcarata</name>
    <dbReference type="NCBI Taxonomy" id="392030"/>
    <lineage>
        <taxon>Eukaryota</taxon>
        <taxon>Metazoa</taxon>
        <taxon>Spiralia</taxon>
        <taxon>Gnathifera</taxon>
        <taxon>Rotifera</taxon>
        <taxon>Eurotatoria</taxon>
        <taxon>Bdelloidea</taxon>
        <taxon>Philodinida</taxon>
        <taxon>Philodinidae</taxon>
        <taxon>Rotaria</taxon>
    </lineage>
</organism>
<dbReference type="InterPro" id="IPR037138">
    <property type="entry name" value="His_deacetylse_dom_sf"/>
</dbReference>
<reference evidence="9" key="1">
    <citation type="submission" date="2021-02" db="EMBL/GenBank/DDBJ databases">
        <authorList>
            <person name="Nowell W R."/>
        </authorList>
    </citation>
    <scope>NUCLEOTIDE SEQUENCE</scope>
</reference>
<dbReference type="SUPFAM" id="SSF52768">
    <property type="entry name" value="Arginase/deacetylase"/>
    <property type="match status" value="1"/>
</dbReference>
<dbReference type="PROSITE" id="PS51059">
    <property type="entry name" value="PARP_CATALYTIC"/>
    <property type="match status" value="1"/>
</dbReference>
<sequence length="604" mass="69251">LLAIEFPKKYGKKKWRIYWTTYVSLGLIEYYRDIFAFSIPCYWLGKCLFLIWLMISEETSGIYQWIIYVFNLFTRCLLFAASHGVIEWANVAKLLNYQLPATWEKTTEKKMRFTLLRETEEYNSIVTKFNEAMTGKYTEIVRIERIQNETWYMQYLTHHLEFKSRLGMDTEQRLYHGSTKEAADDIVKSWFNRSFAGVNGTVYGVGVYFSSNAAYSHGYARPNENGERNMFVARVLVGKTTPGSSSMKTPPTGSDSTTDVHSENEIVGLAGCTRTLCFEILLKILILNIWTSSSIETLSFRVGISPCDSSSFDTMFIHTWSESHVEQPYRLTRIIDDLHNYFWISHQLRWKGIPGRMVNNDEIRLVHSEEFLSGFLSVECGDNVDNSGFTLLHLYPVCLNTSTRQGLIFIRYTFIRPAGHHSSTDKVGAFCGLNSVSIGAVYAIQFLRLDRVLVLDWDVHRSEGTEQILGQISNEDKEKYRLIDIFAAFGKSSNSTSAPLNCHLIDMFNRNQLAGDDEYLNVFDKNILPDIIQFQPSLILISAGFDAAQCEAERCAQLTPNGYFQTTKKLKELKIPLVFIFEGGYQQKSLIQSIRATFEALFDI</sequence>
<comment type="caution">
    <text evidence="9">The sequence shown here is derived from an EMBL/GenBank/DDBJ whole genome shotgun (WGS) entry which is preliminary data.</text>
</comment>
<feature type="region of interest" description="Disordered" evidence="7">
    <location>
        <begin position="241"/>
        <end position="260"/>
    </location>
</feature>
<evidence type="ECO:0000256" key="3">
    <source>
        <dbReference type="ARBA" id="ARBA00022679"/>
    </source>
</evidence>
<evidence type="ECO:0000256" key="5">
    <source>
        <dbReference type="ARBA" id="ARBA00023242"/>
    </source>
</evidence>
<feature type="domain" description="PARP catalytic" evidence="8">
    <location>
        <begin position="99"/>
        <end position="309"/>
    </location>
</feature>
<protein>
    <recommendedName>
        <fullName evidence="6">Poly [ADP-ribose] polymerase</fullName>
        <shortName evidence="6">PARP</shortName>
        <ecNumber evidence="6">2.4.2.-</ecNumber>
    </recommendedName>
</protein>
<dbReference type="InterPro" id="IPR012317">
    <property type="entry name" value="Poly(ADP-ribose)pol_cat_dom"/>
</dbReference>
<dbReference type="AlphaFoldDB" id="A0A816YGX1"/>
<dbReference type="GO" id="GO:0005737">
    <property type="term" value="C:cytoplasm"/>
    <property type="evidence" value="ECO:0007669"/>
    <property type="project" value="TreeGrafter"/>
</dbReference>
<evidence type="ECO:0000256" key="6">
    <source>
        <dbReference type="RuleBase" id="RU362114"/>
    </source>
</evidence>
<evidence type="ECO:0000256" key="4">
    <source>
        <dbReference type="ARBA" id="ARBA00023027"/>
    </source>
</evidence>
<evidence type="ECO:0000313" key="9">
    <source>
        <dbReference type="EMBL" id="CAF2158786.1"/>
    </source>
</evidence>
<dbReference type="GO" id="GO:0003714">
    <property type="term" value="F:transcription corepressor activity"/>
    <property type="evidence" value="ECO:0007669"/>
    <property type="project" value="TreeGrafter"/>
</dbReference>
<dbReference type="GO" id="GO:0003950">
    <property type="term" value="F:NAD+ poly-ADP-ribosyltransferase activity"/>
    <property type="evidence" value="ECO:0007669"/>
    <property type="project" value="UniProtKB-UniRule"/>
</dbReference>
<keyword evidence="4 6" id="KW-0520">NAD</keyword>
<name>A0A816YGX1_9BILA</name>
<gene>
    <name evidence="9" type="ORF">WKI299_LOCUS31898</name>
</gene>
<dbReference type="GO" id="GO:0005634">
    <property type="term" value="C:nucleus"/>
    <property type="evidence" value="ECO:0007669"/>
    <property type="project" value="UniProtKB-SubCell"/>
</dbReference>
<dbReference type="InterPro" id="IPR052056">
    <property type="entry name" value="Mono-ARTD/PARP"/>
</dbReference>
<evidence type="ECO:0000313" key="10">
    <source>
        <dbReference type="Proteomes" id="UP000663856"/>
    </source>
</evidence>
<keyword evidence="5" id="KW-0539">Nucleus</keyword>
<dbReference type="Pfam" id="PF00644">
    <property type="entry name" value="PARP"/>
    <property type="match status" value="1"/>
</dbReference>
<dbReference type="PRINTS" id="PR01270">
    <property type="entry name" value="HDASUPER"/>
</dbReference>
<dbReference type="InterPro" id="IPR023696">
    <property type="entry name" value="Ureohydrolase_dom_sf"/>
</dbReference>
<dbReference type="Gene3D" id="3.40.800.20">
    <property type="entry name" value="Histone deacetylase domain"/>
    <property type="match status" value="1"/>
</dbReference>
<dbReference type="Pfam" id="PF03134">
    <property type="entry name" value="TB2_DP1_HVA22"/>
    <property type="match status" value="1"/>
</dbReference>
<keyword evidence="2 6" id="KW-0328">Glycosyltransferase</keyword>
<dbReference type="PANTHER" id="PTHR14453:SF67">
    <property type="entry name" value="POLY [ADP-RIBOSE] POLYMERASE"/>
    <property type="match status" value="1"/>
</dbReference>
<comment type="subcellular location">
    <subcellularLocation>
        <location evidence="1">Nucleus</location>
    </subcellularLocation>
</comment>